<evidence type="ECO:0000256" key="4">
    <source>
        <dbReference type="ARBA" id="ARBA00023136"/>
    </source>
</evidence>
<proteinExistence type="inferred from homology"/>
<feature type="transmembrane region" description="Helical" evidence="7">
    <location>
        <begin position="53"/>
        <end position="74"/>
    </location>
</feature>
<evidence type="ECO:0000256" key="6">
    <source>
        <dbReference type="SAM" id="MobiDB-lite"/>
    </source>
</evidence>
<feature type="transmembrane region" description="Helical" evidence="7">
    <location>
        <begin position="109"/>
        <end position="129"/>
    </location>
</feature>
<keyword evidence="10" id="KW-1185">Reference proteome</keyword>
<dbReference type="RefSeq" id="XP_037153642.1">
    <property type="nucleotide sequence ID" value="XM_037300825.1"/>
</dbReference>
<comment type="caution">
    <text evidence="9">The sequence shown here is derived from an EMBL/GenBank/DDBJ whole genome shotgun (WGS) entry which is preliminary data.</text>
</comment>
<evidence type="ECO:0000313" key="10">
    <source>
        <dbReference type="Proteomes" id="UP000593566"/>
    </source>
</evidence>
<feature type="transmembrane region" description="Helical" evidence="7">
    <location>
        <begin position="141"/>
        <end position="169"/>
    </location>
</feature>
<dbReference type="AlphaFoldDB" id="A0A8H6CJI2"/>
<evidence type="ECO:0000259" key="8">
    <source>
        <dbReference type="Pfam" id="PF20684"/>
    </source>
</evidence>
<feature type="transmembrane region" description="Helical" evidence="7">
    <location>
        <begin position="263"/>
        <end position="281"/>
    </location>
</feature>
<evidence type="ECO:0000256" key="2">
    <source>
        <dbReference type="ARBA" id="ARBA00022692"/>
    </source>
</evidence>
<keyword evidence="2 7" id="KW-0812">Transmembrane</keyword>
<protein>
    <recommendedName>
        <fullName evidence="8">Rhodopsin domain-containing protein</fullName>
    </recommendedName>
</protein>
<keyword evidence="4 7" id="KW-0472">Membrane</keyword>
<gene>
    <name evidence="9" type="ORF">HO133_009969</name>
</gene>
<feature type="compositionally biased region" description="Polar residues" evidence="6">
    <location>
        <begin position="369"/>
        <end position="381"/>
    </location>
</feature>
<reference evidence="9 10" key="1">
    <citation type="journal article" date="2020" name="Genomics">
        <title>Complete, high-quality genomes from long-read metagenomic sequencing of two wolf lichen thalli reveals enigmatic genome architecture.</title>
        <authorList>
            <person name="McKenzie S.K."/>
            <person name="Walston R.F."/>
            <person name="Allen J.L."/>
        </authorList>
    </citation>
    <scope>NUCLEOTIDE SEQUENCE [LARGE SCALE GENOMIC DNA]</scope>
    <source>
        <strain evidence="9">WasteWater1</strain>
    </source>
</reference>
<feature type="region of interest" description="Disordered" evidence="6">
    <location>
        <begin position="362"/>
        <end position="381"/>
    </location>
</feature>
<feature type="transmembrane region" description="Helical" evidence="7">
    <location>
        <begin position="222"/>
        <end position="243"/>
    </location>
</feature>
<evidence type="ECO:0000256" key="5">
    <source>
        <dbReference type="ARBA" id="ARBA00038359"/>
    </source>
</evidence>
<name>A0A8H6CJI2_9LECA</name>
<dbReference type="Proteomes" id="UP000593566">
    <property type="component" value="Unassembled WGS sequence"/>
</dbReference>
<feature type="transmembrane region" description="Helical" evidence="7">
    <location>
        <begin position="189"/>
        <end position="210"/>
    </location>
</feature>
<dbReference type="PANTHER" id="PTHR33048">
    <property type="entry name" value="PTH11-LIKE INTEGRAL MEMBRANE PROTEIN (AFU_ORTHOLOGUE AFUA_5G11245)"/>
    <property type="match status" value="1"/>
</dbReference>
<dbReference type="GeneID" id="59338361"/>
<comment type="subcellular location">
    <subcellularLocation>
        <location evidence="1">Membrane</location>
        <topology evidence="1">Multi-pass membrane protein</topology>
    </subcellularLocation>
</comment>
<feature type="domain" description="Rhodopsin" evidence="8">
    <location>
        <begin position="43"/>
        <end position="281"/>
    </location>
</feature>
<dbReference type="Pfam" id="PF20684">
    <property type="entry name" value="Fung_rhodopsin"/>
    <property type="match status" value="1"/>
</dbReference>
<dbReference type="InterPro" id="IPR049326">
    <property type="entry name" value="Rhodopsin_dom_fungi"/>
</dbReference>
<feature type="transmembrane region" description="Helical" evidence="7">
    <location>
        <begin position="20"/>
        <end position="41"/>
    </location>
</feature>
<dbReference type="GO" id="GO:0016020">
    <property type="term" value="C:membrane"/>
    <property type="evidence" value="ECO:0007669"/>
    <property type="project" value="UniProtKB-SubCell"/>
</dbReference>
<evidence type="ECO:0000256" key="1">
    <source>
        <dbReference type="ARBA" id="ARBA00004141"/>
    </source>
</evidence>
<dbReference type="PANTHER" id="PTHR33048:SF47">
    <property type="entry name" value="INTEGRAL MEMBRANE PROTEIN-RELATED"/>
    <property type="match status" value="1"/>
</dbReference>
<comment type="similarity">
    <text evidence="5">Belongs to the SAT4 family.</text>
</comment>
<accession>A0A8H6CJI2</accession>
<sequence length="381" mass="42019">MSTSAAAAPSAPPKIGQTSFQIAIGFLLGIALIVATGRTVIRARTYKSHGFTVDDGFFLLAVITFLAGTVMTYVDVPHFYSEELVEAGLESAPANFISSLILGEKLEDAVTSLLGVAIVSVKFSFLFFFRALLRQQKKMMVWWWCIFAILIPTAFLMIFAIFIVCAYWNQEIFVKCVTPAAHQRQNGVLKAITILDIVTDAFLISVPVLLLWNVRISIRRKLALCGILCLSVCTMIVSIIKVAGANTSTGGVDSSWVLLWYEIEAAVAIIVVSFTAFRALFVAHQALKYRTPAEDTSTSWNLWSRNTKGSRSKELPEIPSQVLGGVRTHIRRSRYGEGSFDNRGDDIELPLHGPGIIVTQRIHSEKTPRQPTTRPSAESFV</sequence>
<dbReference type="InterPro" id="IPR052337">
    <property type="entry name" value="SAT4-like"/>
</dbReference>
<evidence type="ECO:0000256" key="3">
    <source>
        <dbReference type="ARBA" id="ARBA00022989"/>
    </source>
</evidence>
<organism evidence="9 10">
    <name type="scientific">Letharia lupina</name>
    <dbReference type="NCBI Taxonomy" id="560253"/>
    <lineage>
        <taxon>Eukaryota</taxon>
        <taxon>Fungi</taxon>
        <taxon>Dikarya</taxon>
        <taxon>Ascomycota</taxon>
        <taxon>Pezizomycotina</taxon>
        <taxon>Lecanoromycetes</taxon>
        <taxon>OSLEUM clade</taxon>
        <taxon>Lecanoromycetidae</taxon>
        <taxon>Lecanorales</taxon>
        <taxon>Lecanorineae</taxon>
        <taxon>Parmeliaceae</taxon>
        <taxon>Letharia</taxon>
    </lineage>
</organism>
<dbReference type="EMBL" id="JACCJB010000008">
    <property type="protein sequence ID" value="KAF6224775.1"/>
    <property type="molecule type" value="Genomic_DNA"/>
</dbReference>
<keyword evidence="3 7" id="KW-1133">Transmembrane helix</keyword>
<evidence type="ECO:0000313" key="9">
    <source>
        <dbReference type="EMBL" id="KAF6224775.1"/>
    </source>
</evidence>
<evidence type="ECO:0000256" key="7">
    <source>
        <dbReference type="SAM" id="Phobius"/>
    </source>
</evidence>